<dbReference type="PROSITE" id="PS50931">
    <property type="entry name" value="HTH_LYSR"/>
    <property type="match status" value="1"/>
</dbReference>
<protein>
    <submittedName>
        <fullName evidence="6">LysR family transcriptional regulator</fullName>
    </submittedName>
</protein>
<keyword evidence="3" id="KW-0238">DNA-binding</keyword>
<evidence type="ECO:0000313" key="6">
    <source>
        <dbReference type="EMBL" id="MFM0007820.1"/>
    </source>
</evidence>
<gene>
    <name evidence="6" type="ORF">PQR57_43675</name>
</gene>
<dbReference type="SUPFAM" id="SSF46785">
    <property type="entry name" value="Winged helix' DNA-binding domain"/>
    <property type="match status" value="1"/>
</dbReference>
<dbReference type="InterPro" id="IPR036388">
    <property type="entry name" value="WH-like_DNA-bd_sf"/>
</dbReference>
<dbReference type="PANTHER" id="PTHR30419:SF2">
    <property type="entry name" value="LYSR FAMILY TRANSCRIPTIONAL REGULATOR"/>
    <property type="match status" value="1"/>
</dbReference>
<dbReference type="InterPro" id="IPR036390">
    <property type="entry name" value="WH_DNA-bd_sf"/>
</dbReference>
<dbReference type="Gene3D" id="3.40.190.290">
    <property type="match status" value="1"/>
</dbReference>
<evidence type="ECO:0000256" key="3">
    <source>
        <dbReference type="ARBA" id="ARBA00023125"/>
    </source>
</evidence>
<dbReference type="Pfam" id="PF03466">
    <property type="entry name" value="LysR_substrate"/>
    <property type="match status" value="1"/>
</dbReference>
<evidence type="ECO:0000259" key="5">
    <source>
        <dbReference type="PROSITE" id="PS50931"/>
    </source>
</evidence>
<evidence type="ECO:0000313" key="7">
    <source>
        <dbReference type="Proteomes" id="UP001629230"/>
    </source>
</evidence>
<dbReference type="InterPro" id="IPR000847">
    <property type="entry name" value="LysR_HTH_N"/>
</dbReference>
<keyword evidence="7" id="KW-1185">Reference proteome</keyword>
<dbReference type="PANTHER" id="PTHR30419">
    <property type="entry name" value="HTH-TYPE TRANSCRIPTIONAL REGULATOR YBHD"/>
    <property type="match status" value="1"/>
</dbReference>
<dbReference type="InterPro" id="IPR050950">
    <property type="entry name" value="HTH-type_LysR_regulators"/>
</dbReference>
<dbReference type="CDD" id="cd08421">
    <property type="entry name" value="PBP2_LTTR_like_1"/>
    <property type="match status" value="1"/>
</dbReference>
<dbReference type="RefSeq" id="WP_408182601.1">
    <property type="nucleotide sequence ID" value="NZ_JAQQEZ010000070.1"/>
</dbReference>
<evidence type="ECO:0000256" key="1">
    <source>
        <dbReference type="ARBA" id="ARBA00009437"/>
    </source>
</evidence>
<comment type="caution">
    <text evidence="6">The sequence shown here is derived from an EMBL/GenBank/DDBJ whole genome shotgun (WGS) entry which is preliminary data.</text>
</comment>
<comment type="similarity">
    <text evidence="1">Belongs to the LysR transcriptional regulatory family.</text>
</comment>
<sequence length="342" mass="37335">MPVAARIENFSMFNTGIAKRDGCQPTGYSPEGVRMRVSADRPLRLDMESLRIFVAVVEEGSIAAAAARTHIVASAVSKRVSDLEDDAGTPLLYRHSRGVQATPAGEALYHHAKRLSEHLQQISDELSEYSAGLRGHTRIYVNFTAMVQYLPGVLRSFLRANPNVRIDMVEKSSDEVVQAIASGVADLGICSATKDSLGDLQWRPYSVDKLVVIVPSDHRLAGRASVSFAEALEDDFVSMPYGTSISKLCRAAAERDGSRLRVRIEVTSFEGVRNMVSAGLGIGVLPKGSVTPYVHSASFRAVELDDPWSLRPLSIIARNFDTLPLPARMLVDHLEAHHENDA</sequence>
<dbReference type="Gene3D" id="1.10.10.10">
    <property type="entry name" value="Winged helix-like DNA-binding domain superfamily/Winged helix DNA-binding domain"/>
    <property type="match status" value="1"/>
</dbReference>
<keyword evidence="2" id="KW-0805">Transcription regulation</keyword>
<dbReference type="Proteomes" id="UP001629230">
    <property type="component" value="Unassembled WGS sequence"/>
</dbReference>
<name>A0ABW9B6C1_9BURK</name>
<dbReference type="Pfam" id="PF00126">
    <property type="entry name" value="HTH_1"/>
    <property type="match status" value="1"/>
</dbReference>
<evidence type="ECO:0000256" key="2">
    <source>
        <dbReference type="ARBA" id="ARBA00023015"/>
    </source>
</evidence>
<organism evidence="6 7">
    <name type="scientific">Paraburkholderia dipogonis</name>
    <dbReference type="NCBI Taxonomy" id="1211383"/>
    <lineage>
        <taxon>Bacteria</taxon>
        <taxon>Pseudomonadati</taxon>
        <taxon>Pseudomonadota</taxon>
        <taxon>Betaproteobacteria</taxon>
        <taxon>Burkholderiales</taxon>
        <taxon>Burkholderiaceae</taxon>
        <taxon>Paraburkholderia</taxon>
    </lineage>
</organism>
<proteinExistence type="inferred from homology"/>
<accession>A0ABW9B6C1</accession>
<dbReference type="InterPro" id="IPR005119">
    <property type="entry name" value="LysR_subst-bd"/>
</dbReference>
<dbReference type="EMBL" id="JAQQEZ010000070">
    <property type="protein sequence ID" value="MFM0007820.1"/>
    <property type="molecule type" value="Genomic_DNA"/>
</dbReference>
<dbReference type="SUPFAM" id="SSF53850">
    <property type="entry name" value="Periplasmic binding protein-like II"/>
    <property type="match status" value="1"/>
</dbReference>
<reference evidence="6 7" key="1">
    <citation type="journal article" date="2024" name="Chem. Sci.">
        <title>Discovery of megapolipeptins by genome mining of a Burkholderiales bacteria collection.</title>
        <authorList>
            <person name="Paulo B.S."/>
            <person name="Recchia M.J.J."/>
            <person name="Lee S."/>
            <person name="Fergusson C.H."/>
            <person name="Romanowski S.B."/>
            <person name="Hernandez A."/>
            <person name="Krull N."/>
            <person name="Liu D.Y."/>
            <person name="Cavanagh H."/>
            <person name="Bos A."/>
            <person name="Gray C.A."/>
            <person name="Murphy B.T."/>
            <person name="Linington R.G."/>
            <person name="Eustaquio A.S."/>
        </authorList>
    </citation>
    <scope>NUCLEOTIDE SEQUENCE [LARGE SCALE GENOMIC DNA]</scope>
    <source>
        <strain evidence="6 7">RL17-350-BIC-A</strain>
    </source>
</reference>
<evidence type="ECO:0000256" key="4">
    <source>
        <dbReference type="ARBA" id="ARBA00023163"/>
    </source>
</evidence>
<feature type="domain" description="HTH lysR-type" evidence="5">
    <location>
        <begin position="45"/>
        <end position="102"/>
    </location>
</feature>
<keyword evidence="4" id="KW-0804">Transcription</keyword>